<evidence type="ECO:0000313" key="2">
    <source>
        <dbReference type="Proteomes" id="UP000092698"/>
    </source>
</evidence>
<dbReference type="OrthoDB" id="9806494at2"/>
<dbReference type="RefSeq" id="WP_067788596.1">
    <property type="nucleotide sequence ID" value="NZ_CP016545.1"/>
</dbReference>
<dbReference type="Proteomes" id="UP000092698">
    <property type="component" value="Chromosome"/>
</dbReference>
<dbReference type="Gene3D" id="3.30.70.1280">
    <property type="entry name" value="SP0830-like domains"/>
    <property type="match status" value="1"/>
</dbReference>
<proteinExistence type="predicted"/>
<keyword evidence="2" id="KW-1185">Reference proteome</keyword>
<sequence length="178" mass="19379">MVQFAALLGAINVGGNRLSMADLRHALEREGFDAVETVIASGNVLFQHEDRPAAGIAEKIAHVVAERFDIDSFAVVLTREELAAAIAANPFREDGDASQVHAIFLEGELDSAAFDALVEHYADRGPERIAAGERALHVDYRAGVGRSKLTAPYIERQLGQRGTARNMRSLRRILDKMG</sequence>
<protein>
    <recommendedName>
        <fullName evidence="3">DUF1697 domain-containing protein</fullName>
    </recommendedName>
</protein>
<dbReference type="STRING" id="645517.A6F65_02189"/>
<evidence type="ECO:0008006" key="3">
    <source>
        <dbReference type="Google" id="ProtNLM"/>
    </source>
</evidence>
<reference evidence="1 2" key="1">
    <citation type="submission" date="2016-07" db="EMBL/GenBank/DDBJ databases">
        <title>Complete genome sequence of Altererythrobacter namhicola JCM 16345T, containing esterase-encoding genes.</title>
        <authorList>
            <person name="Cheng H."/>
            <person name="Wu Y.-H."/>
            <person name="Jian S.-L."/>
            <person name="Huo Y.-Y."/>
            <person name="Wang C.-S."/>
            <person name="Xu X.-W."/>
        </authorList>
    </citation>
    <scope>NUCLEOTIDE SEQUENCE [LARGE SCALE GENOMIC DNA]</scope>
    <source>
        <strain evidence="1 2">JCM 16345</strain>
    </source>
</reference>
<dbReference type="Pfam" id="PF08002">
    <property type="entry name" value="DUF1697"/>
    <property type="match status" value="1"/>
</dbReference>
<accession>A0A1C7DAJ4</accession>
<dbReference type="InterPro" id="IPR012545">
    <property type="entry name" value="DUF1697"/>
</dbReference>
<organism evidence="1 2">
    <name type="scientific">Paraurantiacibacter namhicola</name>
    <dbReference type="NCBI Taxonomy" id="645517"/>
    <lineage>
        <taxon>Bacteria</taxon>
        <taxon>Pseudomonadati</taxon>
        <taxon>Pseudomonadota</taxon>
        <taxon>Alphaproteobacteria</taxon>
        <taxon>Sphingomonadales</taxon>
        <taxon>Erythrobacteraceae</taxon>
        <taxon>Paraurantiacibacter</taxon>
    </lineage>
</organism>
<dbReference type="KEGG" id="anh:A6F65_02189"/>
<dbReference type="PIRSF" id="PIRSF008502">
    <property type="entry name" value="UCP008502"/>
    <property type="match status" value="1"/>
</dbReference>
<gene>
    <name evidence="1" type="ORF">A6F65_02189</name>
</gene>
<dbReference type="AlphaFoldDB" id="A0A1C7DAJ4"/>
<evidence type="ECO:0000313" key="1">
    <source>
        <dbReference type="EMBL" id="ANU08474.1"/>
    </source>
</evidence>
<dbReference type="PANTHER" id="PTHR36439">
    <property type="entry name" value="BLL4334 PROTEIN"/>
    <property type="match status" value="1"/>
</dbReference>
<dbReference type="PANTHER" id="PTHR36439:SF1">
    <property type="entry name" value="DUF1697 DOMAIN-CONTAINING PROTEIN"/>
    <property type="match status" value="1"/>
</dbReference>
<dbReference type="SUPFAM" id="SSF160379">
    <property type="entry name" value="SP0830-like"/>
    <property type="match status" value="1"/>
</dbReference>
<dbReference type="EMBL" id="CP016545">
    <property type="protein sequence ID" value="ANU08474.1"/>
    <property type="molecule type" value="Genomic_DNA"/>
</dbReference>
<name>A0A1C7DAJ4_9SPHN</name>